<dbReference type="AlphaFoldDB" id="A0A834TWP1"/>
<dbReference type="Pfam" id="PF06747">
    <property type="entry name" value="CHCH"/>
    <property type="match status" value="1"/>
</dbReference>
<dbReference type="InterPro" id="IPR009069">
    <property type="entry name" value="Cys_alpha_HP_mot_SF"/>
</dbReference>
<organism evidence="4 5">
    <name type="scientific">Senna tora</name>
    <dbReference type="NCBI Taxonomy" id="362788"/>
    <lineage>
        <taxon>Eukaryota</taxon>
        <taxon>Viridiplantae</taxon>
        <taxon>Streptophyta</taxon>
        <taxon>Embryophyta</taxon>
        <taxon>Tracheophyta</taxon>
        <taxon>Spermatophyta</taxon>
        <taxon>Magnoliopsida</taxon>
        <taxon>eudicotyledons</taxon>
        <taxon>Gunneridae</taxon>
        <taxon>Pentapetalae</taxon>
        <taxon>rosids</taxon>
        <taxon>fabids</taxon>
        <taxon>Fabales</taxon>
        <taxon>Fabaceae</taxon>
        <taxon>Caesalpinioideae</taxon>
        <taxon>Cassia clade</taxon>
        <taxon>Senna</taxon>
    </lineage>
</organism>
<dbReference type="InterPro" id="IPR010625">
    <property type="entry name" value="CHCH"/>
</dbReference>
<keyword evidence="5" id="KW-1185">Reference proteome</keyword>
<sequence>MPRSRGRSGSGHRAPAAAPRPPPPAPVQSRNNGSILGRLAEGMAFSTGSAIARRVVDAIMGPTVVRHETVASTSRSDASLPSSSTAGAQVCNGQSKALQYCLNNYGSDISKCQFYMDMLEECRRKEGVSFN</sequence>
<dbReference type="GO" id="GO:0005739">
    <property type="term" value="C:mitochondrion"/>
    <property type="evidence" value="ECO:0007669"/>
    <property type="project" value="TreeGrafter"/>
</dbReference>
<keyword evidence="1" id="KW-1015">Disulfide bond</keyword>
<name>A0A834TWP1_9FABA</name>
<gene>
    <name evidence="4" type="ORF">G2W53_012371</name>
</gene>
<proteinExistence type="predicted"/>
<dbReference type="Proteomes" id="UP000634136">
    <property type="component" value="Unassembled WGS sequence"/>
</dbReference>
<dbReference type="InterPro" id="IPR055304">
    <property type="entry name" value="CHCHD2/10-like"/>
</dbReference>
<dbReference type="PANTHER" id="PTHR13523">
    <property type="entry name" value="COILED-COIL-HELIX-COILED-COIL-HELIX DOMAIN CONTAINING 2/NUR77"/>
    <property type="match status" value="1"/>
</dbReference>
<evidence type="ECO:0000313" key="4">
    <source>
        <dbReference type="EMBL" id="KAF7830038.1"/>
    </source>
</evidence>
<protein>
    <submittedName>
        <fullName evidence="4">Hemiasterlin resistant protein 1-like</fullName>
    </submittedName>
</protein>
<reference evidence="4" key="1">
    <citation type="submission" date="2020-09" db="EMBL/GenBank/DDBJ databases">
        <title>Genome-Enabled Discovery of Anthraquinone Biosynthesis in Senna tora.</title>
        <authorList>
            <person name="Kang S.-H."/>
            <person name="Pandey R.P."/>
            <person name="Lee C.-M."/>
            <person name="Sim J.-S."/>
            <person name="Jeong J.-T."/>
            <person name="Choi B.-S."/>
            <person name="Jung M."/>
            <person name="Ginzburg D."/>
            <person name="Zhao K."/>
            <person name="Won S.Y."/>
            <person name="Oh T.-J."/>
            <person name="Yu Y."/>
            <person name="Kim N.-H."/>
            <person name="Lee O.R."/>
            <person name="Lee T.-H."/>
            <person name="Bashyal P."/>
            <person name="Kim T.-S."/>
            <person name="Lee W.-H."/>
            <person name="Kawkins C."/>
            <person name="Kim C.-K."/>
            <person name="Kim J.S."/>
            <person name="Ahn B.O."/>
            <person name="Rhee S.Y."/>
            <person name="Sohng J.K."/>
        </authorList>
    </citation>
    <scope>NUCLEOTIDE SEQUENCE</scope>
    <source>
        <tissue evidence="4">Leaf</tissue>
    </source>
</reference>
<evidence type="ECO:0000313" key="5">
    <source>
        <dbReference type="Proteomes" id="UP000634136"/>
    </source>
</evidence>
<feature type="domain" description="CHCH" evidence="3">
    <location>
        <begin position="91"/>
        <end position="125"/>
    </location>
</feature>
<dbReference type="OrthoDB" id="1106148at2759"/>
<evidence type="ECO:0000259" key="3">
    <source>
        <dbReference type="Pfam" id="PF06747"/>
    </source>
</evidence>
<dbReference type="GO" id="GO:0005634">
    <property type="term" value="C:nucleus"/>
    <property type="evidence" value="ECO:0007669"/>
    <property type="project" value="TreeGrafter"/>
</dbReference>
<dbReference type="EMBL" id="JAAIUW010000005">
    <property type="protein sequence ID" value="KAF7830038.1"/>
    <property type="molecule type" value="Genomic_DNA"/>
</dbReference>
<evidence type="ECO:0000256" key="2">
    <source>
        <dbReference type="SAM" id="MobiDB-lite"/>
    </source>
</evidence>
<dbReference type="SUPFAM" id="SSF47072">
    <property type="entry name" value="Cysteine alpha-hairpin motif"/>
    <property type="match status" value="1"/>
</dbReference>
<evidence type="ECO:0000256" key="1">
    <source>
        <dbReference type="ARBA" id="ARBA00023157"/>
    </source>
</evidence>
<comment type="caution">
    <text evidence="4">The sequence shown here is derived from an EMBL/GenBank/DDBJ whole genome shotgun (WGS) entry which is preliminary data.</text>
</comment>
<dbReference type="PANTHER" id="PTHR13523:SF18">
    <property type="entry name" value="CHCH DOMAIN-CONTAINING PROTEIN"/>
    <property type="match status" value="1"/>
</dbReference>
<dbReference type="GO" id="GO:0007005">
    <property type="term" value="P:mitochondrion organization"/>
    <property type="evidence" value="ECO:0007669"/>
    <property type="project" value="InterPro"/>
</dbReference>
<feature type="region of interest" description="Disordered" evidence="2">
    <location>
        <begin position="1"/>
        <end position="33"/>
    </location>
</feature>
<accession>A0A834TWP1</accession>